<dbReference type="InterPro" id="IPR047650">
    <property type="entry name" value="Transpos_IS110"/>
</dbReference>
<feature type="region of interest" description="Disordered" evidence="1">
    <location>
        <begin position="147"/>
        <end position="195"/>
    </location>
</feature>
<dbReference type="Proteomes" id="UP000753802">
    <property type="component" value="Unassembled WGS sequence"/>
</dbReference>
<dbReference type="RefSeq" id="WP_161817656.1">
    <property type="nucleotide sequence ID" value="NZ_JAACJS010000006.1"/>
</dbReference>
<evidence type="ECO:0000313" key="4">
    <source>
        <dbReference type="Proteomes" id="UP000753802"/>
    </source>
</evidence>
<gene>
    <name evidence="3" type="ORF">GWC95_05295</name>
</gene>
<keyword evidence="4" id="KW-1185">Reference proteome</keyword>
<feature type="domain" description="Transposase IS116/IS110/IS902 C-terminal" evidence="2">
    <location>
        <begin position="15"/>
        <end position="99"/>
    </location>
</feature>
<evidence type="ECO:0000256" key="1">
    <source>
        <dbReference type="SAM" id="MobiDB-lite"/>
    </source>
</evidence>
<organism evidence="3 4">
    <name type="scientific">Sediminibacterium roseum</name>
    <dbReference type="NCBI Taxonomy" id="1978412"/>
    <lineage>
        <taxon>Bacteria</taxon>
        <taxon>Pseudomonadati</taxon>
        <taxon>Bacteroidota</taxon>
        <taxon>Chitinophagia</taxon>
        <taxon>Chitinophagales</taxon>
        <taxon>Chitinophagaceae</taxon>
        <taxon>Sediminibacterium</taxon>
    </lineage>
</organism>
<dbReference type="PANTHER" id="PTHR33055:SF15">
    <property type="entry name" value="TRANSPOSASE-RELATED"/>
    <property type="match status" value="1"/>
</dbReference>
<protein>
    <submittedName>
        <fullName evidence="3">IS110 family transposase</fullName>
    </submittedName>
</protein>
<feature type="compositionally biased region" description="Basic and acidic residues" evidence="1">
    <location>
        <begin position="148"/>
        <end position="170"/>
    </location>
</feature>
<reference evidence="3 4" key="1">
    <citation type="submission" date="2020-01" db="EMBL/GenBank/DDBJ databases">
        <title>Genome analysis.</title>
        <authorList>
            <person name="Wu S."/>
            <person name="Wang G."/>
        </authorList>
    </citation>
    <scope>NUCLEOTIDE SEQUENCE [LARGE SCALE GENOMIC DNA]</scope>
    <source>
        <strain evidence="3 4">SYL130</strain>
    </source>
</reference>
<evidence type="ECO:0000259" key="2">
    <source>
        <dbReference type="Pfam" id="PF02371"/>
    </source>
</evidence>
<dbReference type="EMBL" id="JAACJS010000006">
    <property type="protein sequence ID" value="NCI49327.1"/>
    <property type="molecule type" value="Genomic_DNA"/>
</dbReference>
<name>A0ABW9ZSB1_9BACT</name>
<dbReference type="InterPro" id="IPR003346">
    <property type="entry name" value="Transposase_20"/>
</dbReference>
<dbReference type="Pfam" id="PF02371">
    <property type="entry name" value="Transposase_20"/>
    <property type="match status" value="1"/>
</dbReference>
<accession>A0ABW9ZSB1</accession>
<sequence>MVNEIGLCIDTAEVKLLTSISVLGNQSAVEILIEIENIHRFENAKKLSAYFGLHPVFKQSGDGKWGNHMSKKGRSEIRAVLYMSGLTAIRYSELFRNIYSNARAKGKNHFSSMGVVMHKLLRVIFGVLKNKQGFSTIVDEQNVSNAKTKKDEQKEKRKTQKKEQVIKLERYNNAGLNGSPISKRHAKKHKKIQET</sequence>
<comment type="caution">
    <text evidence="3">The sequence shown here is derived from an EMBL/GenBank/DDBJ whole genome shotgun (WGS) entry which is preliminary data.</text>
</comment>
<evidence type="ECO:0000313" key="3">
    <source>
        <dbReference type="EMBL" id="NCI49327.1"/>
    </source>
</evidence>
<dbReference type="PANTHER" id="PTHR33055">
    <property type="entry name" value="TRANSPOSASE FOR INSERTION SEQUENCE ELEMENT IS1111A"/>
    <property type="match status" value="1"/>
</dbReference>
<feature type="compositionally biased region" description="Basic residues" evidence="1">
    <location>
        <begin position="182"/>
        <end position="195"/>
    </location>
</feature>
<proteinExistence type="predicted"/>